<dbReference type="OrthoDB" id="269227at2759"/>
<accession>A0A7R9QSR6</accession>
<evidence type="ECO:0000256" key="6">
    <source>
        <dbReference type="SAM" id="SignalP"/>
    </source>
</evidence>
<dbReference type="InterPro" id="IPR007867">
    <property type="entry name" value="GMC_OxRtase_C"/>
</dbReference>
<dbReference type="Gene3D" id="3.50.50.60">
    <property type="entry name" value="FAD/NAD(P)-binding domain"/>
    <property type="match status" value="1"/>
</dbReference>
<dbReference type="GO" id="GO:0050660">
    <property type="term" value="F:flavin adenine dinucleotide binding"/>
    <property type="evidence" value="ECO:0007669"/>
    <property type="project" value="InterPro"/>
</dbReference>
<dbReference type="PANTHER" id="PTHR11552">
    <property type="entry name" value="GLUCOSE-METHANOL-CHOLINE GMC OXIDOREDUCTASE"/>
    <property type="match status" value="1"/>
</dbReference>
<dbReference type="Gene3D" id="3.30.560.10">
    <property type="entry name" value="Glucose Oxidase, domain 3"/>
    <property type="match status" value="1"/>
</dbReference>
<feature type="signal peptide" evidence="6">
    <location>
        <begin position="1"/>
        <end position="19"/>
    </location>
</feature>
<evidence type="ECO:0000256" key="3">
    <source>
        <dbReference type="ARBA" id="ARBA00022630"/>
    </source>
</evidence>
<dbReference type="EMBL" id="CAJPVJ010010166">
    <property type="protein sequence ID" value="CAG2173040.1"/>
    <property type="molecule type" value="Genomic_DNA"/>
</dbReference>
<keyword evidence="4 5" id="KW-0274">FAD</keyword>
<dbReference type="InterPro" id="IPR012132">
    <property type="entry name" value="GMC_OxRdtase"/>
</dbReference>
<dbReference type="AlphaFoldDB" id="A0A7R9QSR6"/>
<dbReference type="InterPro" id="IPR000172">
    <property type="entry name" value="GMC_OxRdtase_N"/>
</dbReference>
<dbReference type="Pfam" id="PF05199">
    <property type="entry name" value="GMC_oxred_C"/>
    <property type="match status" value="1"/>
</dbReference>
<dbReference type="GO" id="GO:0016614">
    <property type="term" value="F:oxidoreductase activity, acting on CH-OH group of donors"/>
    <property type="evidence" value="ECO:0007669"/>
    <property type="project" value="InterPro"/>
</dbReference>
<feature type="chain" id="PRO_5035593420" description="Glucose-methanol-choline oxidoreductase N-terminal domain-containing protein" evidence="6">
    <location>
        <begin position="20"/>
        <end position="582"/>
    </location>
</feature>
<feature type="domain" description="Glucose-methanol-choline oxidoreductase N-terminal" evidence="7">
    <location>
        <begin position="301"/>
        <end position="315"/>
    </location>
</feature>
<name>A0A7R9QSR6_9ACAR</name>
<proteinExistence type="inferred from homology"/>
<keyword evidence="6" id="KW-0732">Signal</keyword>
<dbReference type="PROSITE" id="PS00624">
    <property type="entry name" value="GMC_OXRED_2"/>
    <property type="match status" value="1"/>
</dbReference>
<protein>
    <recommendedName>
        <fullName evidence="7">Glucose-methanol-choline oxidoreductase N-terminal domain-containing protein</fullName>
    </recommendedName>
</protein>
<organism evidence="8">
    <name type="scientific">Oppiella nova</name>
    <dbReference type="NCBI Taxonomy" id="334625"/>
    <lineage>
        <taxon>Eukaryota</taxon>
        <taxon>Metazoa</taxon>
        <taxon>Ecdysozoa</taxon>
        <taxon>Arthropoda</taxon>
        <taxon>Chelicerata</taxon>
        <taxon>Arachnida</taxon>
        <taxon>Acari</taxon>
        <taxon>Acariformes</taxon>
        <taxon>Sarcoptiformes</taxon>
        <taxon>Oribatida</taxon>
        <taxon>Brachypylina</taxon>
        <taxon>Oppioidea</taxon>
        <taxon>Oppiidae</taxon>
        <taxon>Oppiella</taxon>
    </lineage>
</organism>
<evidence type="ECO:0000259" key="7">
    <source>
        <dbReference type="PROSITE" id="PS00624"/>
    </source>
</evidence>
<reference evidence="8" key="1">
    <citation type="submission" date="2020-11" db="EMBL/GenBank/DDBJ databases">
        <authorList>
            <person name="Tran Van P."/>
        </authorList>
    </citation>
    <scope>NUCLEOTIDE SEQUENCE</scope>
</reference>
<dbReference type="InterPro" id="IPR036188">
    <property type="entry name" value="FAD/NAD-bd_sf"/>
</dbReference>
<feature type="binding site" evidence="5">
    <location>
        <position position="254"/>
    </location>
    <ligand>
        <name>FAD</name>
        <dbReference type="ChEBI" id="CHEBI:57692"/>
    </ligand>
</feature>
<evidence type="ECO:0000256" key="1">
    <source>
        <dbReference type="ARBA" id="ARBA00001974"/>
    </source>
</evidence>
<evidence type="ECO:0000313" key="8">
    <source>
        <dbReference type="EMBL" id="CAD7655853.1"/>
    </source>
</evidence>
<evidence type="ECO:0000256" key="4">
    <source>
        <dbReference type="ARBA" id="ARBA00022827"/>
    </source>
</evidence>
<dbReference type="EMBL" id="OC924991">
    <property type="protein sequence ID" value="CAD7655853.1"/>
    <property type="molecule type" value="Genomic_DNA"/>
</dbReference>
<gene>
    <name evidence="8" type="ORF">ONB1V03_LOCUS12494</name>
</gene>
<dbReference type="Proteomes" id="UP000728032">
    <property type="component" value="Unassembled WGS sequence"/>
</dbReference>
<comment type="similarity">
    <text evidence="2">Belongs to the GMC oxidoreductase family.</text>
</comment>
<keyword evidence="3" id="KW-0285">Flavoprotein</keyword>
<dbReference type="SUPFAM" id="SSF51905">
    <property type="entry name" value="FAD/NAD(P)-binding domain"/>
    <property type="match status" value="1"/>
</dbReference>
<keyword evidence="9" id="KW-1185">Reference proteome</keyword>
<dbReference type="PANTHER" id="PTHR11552:SF147">
    <property type="entry name" value="CHOLINE DEHYDROGENASE, MITOCHONDRIAL"/>
    <property type="match status" value="1"/>
</dbReference>
<evidence type="ECO:0000256" key="2">
    <source>
        <dbReference type="ARBA" id="ARBA00010790"/>
    </source>
</evidence>
<dbReference type="SUPFAM" id="SSF54373">
    <property type="entry name" value="FAD-linked reductases, C-terminal domain"/>
    <property type="match status" value="1"/>
</dbReference>
<evidence type="ECO:0000256" key="5">
    <source>
        <dbReference type="PIRSR" id="PIRSR000137-2"/>
    </source>
</evidence>
<dbReference type="Pfam" id="PF00732">
    <property type="entry name" value="GMC_oxred_N"/>
    <property type="match status" value="1"/>
</dbReference>
<dbReference type="PIRSF" id="PIRSF000137">
    <property type="entry name" value="Alcohol_oxidase"/>
    <property type="match status" value="1"/>
</dbReference>
<comment type="cofactor">
    <cofactor evidence="1 5">
        <name>FAD</name>
        <dbReference type="ChEBI" id="CHEBI:57692"/>
    </cofactor>
</comment>
<evidence type="ECO:0000313" key="9">
    <source>
        <dbReference type="Proteomes" id="UP000728032"/>
    </source>
</evidence>
<sequence>MVAVSFLTYKLLALSWITAQRQLIHDRTASRETWDSSYDFIVVGAGAAGAVVANKLSECKSVRVLLLEVLKVLFIMTYPDSQKKVGWPYYSEPKPYYGQQYAGGRVPENKGKTLGGSTAHNAMDFNRGNRRGYDEWVNKYGAVGWSYKDLLPVFKEWENNTDPTVVESNLGYHGTRGPIQISSPKNPSPLVFTFKEALLELGYPETDINGQDQFGTMITQTYITSEGFRSGTGNAFVDPNPHEDNLHIVCKALVSRILFNGLTAIGVEILFNGLTAIGVEFIRNDISYRVYANKEVIVSGGPINSPQLLMLSGIGPKHHLQSFGIPVILDLPIGDNFANHPAVTVTVNIKDEYLNMVNPVPDPNVQQLSELYYHQSGPLSQSPTCVLFYNTHNNNDNQWPNALLFGDPYNNTINIYLNLVRYKSRGTLRLQSTNPYIPPLIDPNWLSHPDDREDLLEATRHIFYILERTSISHYVQPPADLLPEIGCPVCPGRYTYECTEGLKCFVQYYSATSYHPGGSCRMGSIDRPDVVVDPQLRVKNVRNLRVCDSSVFPTIPNSNTAAPTITVGYKCAQFIKDCYNLK</sequence>